<dbReference type="HOGENOM" id="CLU_249930_0_0_1"/>
<keyword evidence="4" id="KW-0406">Ion transport</keyword>
<feature type="region of interest" description="Disordered" evidence="8">
    <location>
        <begin position="714"/>
        <end position="733"/>
    </location>
</feature>
<evidence type="ECO:0000256" key="2">
    <source>
        <dbReference type="ARBA" id="ARBA00006262"/>
    </source>
</evidence>
<evidence type="ECO:0000256" key="1">
    <source>
        <dbReference type="ARBA" id="ARBA00004141"/>
    </source>
</evidence>
<dbReference type="eggNOG" id="KOG1172">
    <property type="taxonomic scope" value="Eukaryota"/>
</dbReference>
<dbReference type="PaxDb" id="65489-OBART01G04890.2"/>
<evidence type="ECO:0000256" key="9">
    <source>
        <dbReference type="SAM" id="Phobius"/>
    </source>
</evidence>
<feature type="transmembrane region" description="Helical" evidence="9">
    <location>
        <begin position="205"/>
        <end position="225"/>
    </location>
</feature>
<evidence type="ECO:0000313" key="11">
    <source>
        <dbReference type="EnsemblPlants" id="OBART01G04890.2"/>
    </source>
</evidence>
<dbReference type="GO" id="GO:0005452">
    <property type="term" value="F:solute:inorganic anion antiporter activity"/>
    <property type="evidence" value="ECO:0007669"/>
    <property type="project" value="InterPro"/>
</dbReference>
<feature type="transmembrane region" description="Helical" evidence="9">
    <location>
        <begin position="439"/>
        <end position="459"/>
    </location>
</feature>
<accession>A0A0D3EK78</accession>
<feature type="transmembrane region" description="Helical" evidence="9">
    <location>
        <begin position="1105"/>
        <end position="1123"/>
    </location>
</feature>
<feature type="transmembrane region" description="Helical" evidence="9">
    <location>
        <begin position="1361"/>
        <end position="1390"/>
    </location>
</feature>
<feature type="domain" description="Bicarbonate transporter-like transmembrane" evidence="10">
    <location>
        <begin position="1268"/>
        <end position="1410"/>
    </location>
</feature>
<comment type="subcellular location">
    <subcellularLocation>
        <location evidence="1">Membrane</location>
        <topology evidence="1">Multi-pass membrane protein</topology>
    </subcellularLocation>
</comment>
<feature type="transmembrane region" description="Helical" evidence="9">
    <location>
        <begin position="936"/>
        <end position="955"/>
    </location>
</feature>
<dbReference type="PANTHER" id="PTHR11453">
    <property type="entry name" value="ANION EXCHANGE PROTEIN"/>
    <property type="match status" value="1"/>
</dbReference>
<evidence type="ECO:0000256" key="7">
    <source>
        <dbReference type="ARBA" id="ARBA00023136"/>
    </source>
</evidence>
<evidence type="ECO:0000259" key="10">
    <source>
        <dbReference type="Pfam" id="PF00955"/>
    </source>
</evidence>
<feature type="transmembrane region" description="Helical" evidence="9">
    <location>
        <begin position="1048"/>
        <end position="1067"/>
    </location>
</feature>
<organism evidence="11">
    <name type="scientific">Oryza barthii</name>
    <dbReference type="NCBI Taxonomy" id="65489"/>
    <lineage>
        <taxon>Eukaryota</taxon>
        <taxon>Viridiplantae</taxon>
        <taxon>Streptophyta</taxon>
        <taxon>Embryophyta</taxon>
        <taxon>Tracheophyta</taxon>
        <taxon>Spermatophyta</taxon>
        <taxon>Magnoliopsida</taxon>
        <taxon>Liliopsida</taxon>
        <taxon>Poales</taxon>
        <taxon>Poaceae</taxon>
        <taxon>BOP clade</taxon>
        <taxon>Oryzoideae</taxon>
        <taxon>Oryzeae</taxon>
        <taxon>Oryzinae</taxon>
        <taxon>Oryza</taxon>
    </lineage>
</organism>
<feature type="transmembrane region" description="Helical" evidence="9">
    <location>
        <begin position="861"/>
        <end position="879"/>
    </location>
</feature>
<dbReference type="InterPro" id="IPR003020">
    <property type="entry name" value="HCO3_transpt_euk"/>
</dbReference>
<feature type="domain" description="Bicarbonate transporter-like transmembrane" evidence="10">
    <location>
        <begin position="122"/>
        <end position="289"/>
    </location>
</feature>
<keyword evidence="3" id="KW-0813">Transport</keyword>
<dbReference type="GO" id="GO:0006820">
    <property type="term" value="P:monoatomic anion transport"/>
    <property type="evidence" value="ECO:0007669"/>
    <property type="project" value="InterPro"/>
</dbReference>
<dbReference type="GO" id="GO:0050801">
    <property type="term" value="P:monoatomic ion homeostasis"/>
    <property type="evidence" value="ECO:0007669"/>
    <property type="project" value="TreeGrafter"/>
</dbReference>
<feature type="domain" description="Bicarbonate transporter-like transmembrane" evidence="10">
    <location>
        <begin position="310"/>
        <end position="480"/>
    </location>
</feature>
<dbReference type="Gramene" id="OBART01G04890.2">
    <property type="protein sequence ID" value="OBART01G04890.2"/>
    <property type="gene ID" value="OBART01G04890"/>
</dbReference>
<keyword evidence="12" id="KW-1185">Reference proteome</keyword>
<evidence type="ECO:0000256" key="4">
    <source>
        <dbReference type="ARBA" id="ARBA00022681"/>
    </source>
</evidence>
<evidence type="ECO:0000256" key="6">
    <source>
        <dbReference type="ARBA" id="ARBA00022989"/>
    </source>
</evidence>
<dbReference type="STRING" id="65489.A0A0D3EK78"/>
<feature type="compositionally biased region" description="Basic and acidic residues" evidence="8">
    <location>
        <begin position="748"/>
        <end position="761"/>
    </location>
</feature>
<dbReference type="Proteomes" id="UP000026960">
    <property type="component" value="Chromosome 1"/>
</dbReference>
<proteinExistence type="inferred from homology"/>
<protein>
    <recommendedName>
        <fullName evidence="10">Bicarbonate transporter-like transmembrane domain-containing protein</fullName>
    </recommendedName>
</protein>
<dbReference type="FunFam" id="1.10.287.570:FF:000004">
    <property type="entry name" value="probable boron transporter 2"/>
    <property type="match status" value="1"/>
</dbReference>
<dbReference type="EnsemblPlants" id="OBART01G04890.2">
    <property type="protein sequence ID" value="OBART01G04890.2"/>
    <property type="gene ID" value="OBART01G04890"/>
</dbReference>
<evidence type="ECO:0000256" key="3">
    <source>
        <dbReference type="ARBA" id="ARBA00022448"/>
    </source>
</evidence>
<feature type="transmembrane region" description="Helical" evidence="9">
    <location>
        <begin position="231"/>
        <end position="250"/>
    </location>
</feature>
<dbReference type="InterPro" id="IPR011531">
    <property type="entry name" value="HCO3_transpt-like_TM_dom"/>
</dbReference>
<feature type="transmembrane region" description="Helical" evidence="9">
    <location>
        <begin position="1009"/>
        <end position="1028"/>
    </location>
</feature>
<dbReference type="GO" id="GO:0005886">
    <property type="term" value="C:plasma membrane"/>
    <property type="evidence" value="ECO:0007669"/>
    <property type="project" value="TreeGrafter"/>
</dbReference>
<feature type="domain" description="Bicarbonate transporter-like transmembrane" evidence="10">
    <location>
        <begin position="1015"/>
        <end position="1185"/>
    </location>
</feature>
<feature type="transmembrane region" description="Helical" evidence="9">
    <location>
        <begin position="343"/>
        <end position="362"/>
    </location>
</feature>
<feature type="transmembrane region" description="Helical" evidence="9">
    <location>
        <begin position="400"/>
        <end position="418"/>
    </location>
</feature>
<dbReference type="PANTHER" id="PTHR11453:SF40">
    <property type="entry name" value="BORON TRANSPORTER 4-RELATED"/>
    <property type="match status" value="1"/>
</dbReference>
<evidence type="ECO:0000256" key="8">
    <source>
        <dbReference type="SAM" id="MobiDB-lite"/>
    </source>
</evidence>
<evidence type="ECO:0000256" key="5">
    <source>
        <dbReference type="ARBA" id="ARBA00022692"/>
    </source>
</evidence>
<reference evidence="11" key="2">
    <citation type="submission" date="2015-03" db="UniProtKB">
        <authorList>
            <consortium name="EnsemblPlants"/>
        </authorList>
    </citation>
    <scope>IDENTIFICATION</scope>
</reference>
<feature type="transmembrane region" description="Helical" evidence="9">
    <location>
        <begin position="151"/>
        <end position="173"/>
    </location>
</feature>
<comment type="similarity">
    <text evidence="2">Belongs to the anion exchanger (TC 2.A.31.3) family.</text>
</comment>
<dbReference type="Pfam" id="PF00955">
    <property type="entry name" value="HCO3_cotransp"/>
    <property type="match status" value="6"/>
</dbReference>
<feature type="transmembrane region" description="Helical" evidence="9">
    <location>
        <begin position="885"/>
        <end position="905"/>
    </location>
</feature>
<keyword evidence="4" id="KW-0039">Anion exchange</keyword>
<feature type="transmembrane region" description="Helical" evidence="9">
    <location>
        <begin position="304"/>
        <end position="323"/>
    </location>
</feature>
<feature type="transmembrane region" description="Helical" evidence="9">
    <location>
        <begin position="1144"/>
        <end position="1164"/>
    </location>
</feature>
<keyword evidence="7 9" id="KW-0472">Membrane</keyword>
<feature type="transmembrane region" description="Helical" evidence="9">
    <location>
        <begin position="910"/>
        <end position="930"/>
    </location>
</feature>
<keyword evidence="5 9" id="KW-0812">Transmembrane</keyword>
<feature type="domain" description="Bicarbonate transporter-like transmembrane" evidence="10">
    <location>
        <begin position="563"/>
        <end position="705"/>
    </location>
</feature>
<feature type="region of interest" description="Disordered" evidence="8">
    <location>
        <begin position="748"/>
        <end position="786"/>
    </location>
</feature>
<name>A0A0D3EK78_9ORYZ</name>
<feature type="transmembrane region" description="Helical" evidence="9">
    <location>
        <begin position="656"/>
        <end position="685"/>
    </location>
</feature>
<dbReference type="Gene3D" id="1.10.287.570">
    <property type="entry name" value="Helical hairpin bin"/>
    <property type="match status" value="2"/>
</dbReference>
<reference evidence="11" key="1">
    <citation type="journal article" date="2009" name="Rice">
        <title>De Novo Next Generation Sequencing of Plant Genomes.</title>
        <authorList>
            <person name="Rounsley S."/>
            <person name="Marri P.R."/>
            <person name="Yu Y."/>
            <person name="He R."/>
            <person name="Sisneros N."/>
            <person name="Goicoechea J.L."/>
            <person name="Lee S.J."/>
            <person name="Angelova A."/>
            <person name="Kudrna D."/>
            <person name="Luo M."/>
            <person name="Affourtit J."/>
            <person name="Desany B."/>
            <person name="Knight J."/>
            <person name="Niazi F."/>
            <person name="Egholm M."/>
            <person name="Wing R.A."/>
        </authorList>
    </citation>
    <scope>NUCLEOTIDE SEQUENCE [LARGE SCALE GENOMIC DNA]</scope>
    <source>
        <strain evidence="11">cv. IRGC 105608</strain>
    </source>
</reference>
<evidence type="ECO:0000313" key="12">
    <source>
        <dbReference type="Proteomes" id="UP000026960"/>
    </source>
</evidence>
<feature type="domain" description="Bicarbonate transporter-like transmembrane" evidence="10">
    <location>
        <begin position="827"/>
        <end position="993"/>
    </location>
</feature>
<sequence>MGTINLTRNREPHARWLAFCPLGRGAYVAAPCNSGCLGGRGRVDLSTSPPSGPTCSHTYTPGPQAADPSISSWLLHHAAELPIPATSSLVGPTSKRVRLPGRRGFSSSPLLLRGLMDLLRTPFKGVVTDIEGRVTWYKHDWVAGFRSGFRILAPTMYIFFASALPVIAFGAQLSRETNGILTTVETLASTALCGIIHSILGGQPLLIVGVAEPTIIMYTYLYNFAKNQQALGERLVCIWTAIMLFLLAMFNASNVISRFTRVAGELFGMLITVLFLQQAIKGIIEEFKVPRDADHSSPIYQFQWLYVNGLLGVIFSIGLLYTALRSRRARSWVYGQGWLRGFIADYGVPLMVIVWTAFSYTLPKDVPSGVPRRLFSPLPWESSSLQHWTVAKDLFSVPPAYIFAAILPALMVAGLYFFDHSVASQLAQQKEFNLKKPSSYHYDILVLGFMVLLCGLIGIPPSNGVLPQSPMHTRSLAVLKGQLLRKKMVQTATEGLMNRASSLEIYGKMQGVFIEMDCEKNTDSVDKELKSLKDAMLHEGFNKEDKLAEEFDPKKHIEAHLPVRVNEQRLSNLLQSLLVGACVGAMPVIKMIPTSVLWGYFAYMAIDSLPGNQFWERIRLMFIPSSRRYKVLEGPHASFMESVPSKTITVFTIFQLVYLLICFGITWIPIAGILFPLPFFLMILIRQHVLPKFFEPNDLRELDAAEYEELEGVHHDHTLEDGESDSGSCGSRDDAEIFDELTTNRGELKHRTSSHREERHLQVHSNAIQPSQPRPAPPRRGRVVSSATSTSRVRVPLLPRRAAVSIARRRFWLVLSGVQLMDLLKTPFKGVVAGIEGRAAWYKHDWLEGCHSGFRILAPTMYIFFASALPVIAFGAQLSRETNGILTTVETLASTAICGIIHSILGGQPLLIVGVAEPTIIMYTYLYNFAKNQQALGERLVCIWTAIMLFLLAMFNASNVISRFTRVAGELFGMLITVLFLQQAIKGIIEEFKVPGGVDHSSPIYRFQWLYVNGLLGVIFSIGLLYTALRSRRARSWVYGQGWLRGFIADYGVPLMVIVWTAFSYALPKDVPSGVPRRLFSPLPWESSSLHHWTIAKDLFSVPPAYIFAAILPALMVAGLYFFDHSVASQLAQQKEFNLKKPSSYHYDILVLGFMVLLCGLIGIPPSNGVLPQSPMHTRSLAVLKGQLLRKKMVQTATEGLMNRASSLEIYGKMQGVFIEMDCEKNTDSVDKELKSLKDAMLHEGFNKEDKLAEEFDPKKHIEAHLPVRVNEQRLSNLLQSLLVGACVGAMPVIKMIPTSVLWGYFAYMAIDSLPGNQFWERIRLMFIPSSRRYKVLEGPHASFMESVPSKTITVFTIFQLVYLLICFGITWIPIAGILFPLPFFLMILIRQHVLPKFFEPNDLRELDAAEYEELEGVHHDHTLEDGASDSGSCGSRDDAEILDELTTNRGELKHRTFSHREERHLQNCAKERLNPEISIVQS</sequence>
<keyword evidence="6 9" id="KW-1133">Transmembrane helix</keyword>